<keyword evidence="4" id="KW-0963">Cytoplasm</keyword>
<dbReference type="AlphaFoldDB" id="A0A1F8F0J5"/>
<dbReference type="GO" id="GO:0046872">
    <property type="term" value="F:metal ion binding"/>
    <property type="evidence" value="ECO:0007669"/>
    <property type="project" value="UniProtKB-KW"/>
</dbReference>
<evidence type="ECO:0000256" key="8">
    <source>
        <dbReference type="ARBA" id="ARBA00022840"/>
    </source>
</evidence>
<organism evidence="11 12">
    <name type="scientific">Candidatus Yanofskybacteria bacterium RIFCSPHIGHO2_01_FULL_44_22</name>
    <dbReference type="NCBI Taxonomy" id="1802669"/>
    <lineage>
        <taxon>Bacteria</taxon>
        <taxon>Candidatus Yanofskyibacteriota</taxon>
    </lineage>
</organism>
<dbReference type="Proteomes" id="UP000177419">
    <property type="component" value="Unassembled WGS sequence"/>
</dbReference>
<dbReference type="Pfam" id="PF02367">
    <property type="entry name" value="TsaE"/>
    <property type="match status" value="1"/>
</dbReference>
<dbReference type="GO" id="GO:0005737">
    <property type="term" value="C:cytoplasm"/>
    <property type="evidence" value="ECO:0007669"/>
    <property type="project" value="UniProtKB-SubCell"/>
</dbReference>
<evidence type="ECO:0000256" key="3">
    <source>
        <dbReference type="ARBA" id="ARBA00019010"/>
    </source>
</evidence>
<dbReference type="GO" id="GO:0005524">
    <property type="term" value="F:ATP binding"/>
    <property type="evidence" value="ECO:0007669"/>
    <property type="project" value="UniProtKB-KW"/>
</dbReference>
<evidence type="ECO:0000256" key="9">
    <source>
        <dbReference type="ARBA" id="ARBA00022842"/>
    </source>
</evidence>
<evidence type="ECO:0000313" key="12">
    <source>
        <dbReference type="Proteomes" id="UP000177419"/>
    </source>
</evidence>
<dbReference type="Gene3D" id="3.40.50.300">
    <property type="entry name" value="P-loop containing nucleotide triphosphate hydrolases"/>
    <property type="match status" value="1"/>
</dbReference>
<evidence type="ECO:0000256" key="5">
    <source>
        <dbReference type="ARBA" id="ARBA00022694"/>
    </source>
</evidence>
<dbReference type="PANTHER" id="PTHR33540:SF2">
    <property type="entry name" value="TRNA THREONYLCARBAMOYLADENOSINE BIOSYNTHESIS PROTEIN TSAE"/>
    <property type="match status" value="1"/>
</dbReference>
<protein>
    <recommendedName>
        <fullName evidence="3">tRNA threonylcarbamoyladenosine biosynthesis protein TsaE</fullName>
    </recommendedName>
    <alternativeName>
        <fullName evidence="10">t(6)A37 threonylcarbamoyladenosine biosynthesis protein TsaE</fullName>
    </alternativeName>
</protein>
<name>A0A1F8F0J5_9BACT</name>
<comment type="similarity">
    <text evidence="2">Belongs to the TsaE family.</text>
</comment>
<sequence>MIYKTKSPKETQKIASLLAEKIKIKKTANTTRGALVVAMEGELGAGKTVFTQGFAKALKIKAKIKSPTFVLMKHYPIPDSGLRIKKTISNQQLTISNFYHLDCYRLKNYKDLLPLGIKEILKEPANIILVEWAERVKPILPRNCIKVHIDHIGSKERKITTNY</sequence>
<comment type="subcellular location">
    <subcellularLocation>
        <location evidence="1">Cytoplasm</location>
    </subcellularLocation>
</comment>
<keyword evidence="9" id="KW-0460">Magnesium</keyword>
<gene>
    <name evidence="11" type="ORF">A2746_02005</name>
</gene>
<evidence type="ECO:0000256" key="1">
    <source>
        <dbReference type="ARBA" id="ARBA00004496"/>
    </source>
</evidence>
<dbReference type="SUPFAM" id="SSF52540">
    <property type="entry name" value="P-loop containing nucleoside triphosphate hydrolases"/>
    <property type="match status" value="1"/>
</dbReference>
<keyword evidence="5" id="KW-0819">tRNA processing</keyword>
<evidence type="ECO:0000256" key="2">
    <source>
        <dbReference type="ARBA" id="ARBA00007599"/>
    </source>
</evidence>
<reference evidence="11 12" key="1">
    <citation type="journal article" date="2016" name="Nat. Commun.">
        <title>Thousands of microbial genomes shed light on interconnected biogeochemical processes in an aquifer system.</title>
        <authorList>
            <person name="Anantharaman K."/>
            <person name="Brown C.T."/>
            <person name="Hug L.A."/>
            <person name="Sharon I."/>
            <person name="Castelle C.J."/>
            <person name="Probst A.J."/>
            <person name="Thomas B.C."/>
            <person name="Singh A."/>
            <person name="Wilkins M.J."/>
            <person name="Karaoz U."/>
            <person name="Brodie E.L."/>
            <person name="Williams K.H."/>
            <person name="Hubbard S.S."/>
            <person name="Banfield J.F."/>
        </authorList>
    </citation>
    <scope>NUCLEOTIDE SEQUENCE [LARGE SCALE GENOMIC DNA]</scope>
</reference>
<evidence type="ECO:0000256" key="7">
    <source>
        <dbReference type="ARBA" id="ARBA00022741"/>
    </source>
</evidence>
<dbReference type="GO" id="GO:0002949">
    <property type="term" value="P:tRNA threonylcarbamoyladenosine modification"/>
    <property type="evidence" value="ECO:0007669"/>
    <property type="project" value="InterPro"/>
</dbReference>
<dbReference type="PANTHER" id="PTHR33540">
    <property type="entry name" value="TRNA THREONYLCARBAMOYLADENOSINE BIOSYNTHESIS PROTEIN TSAE"/>
    <property type="match status" value="1"/>
</dbReference>
<evidence type="ECO:0000313" key="11">
    <source>
        <dbReference type="EMBL" id="OGN05799.1"/>
    </source>
</evidence>
<evidence type="ECO:0000256" key="4">
    <source>
        <dbReference type="ARBA" id="ARBA00022490"/>
    </source>
</evidence>
<evidence type="ECO:0000256" key="10">
    <source>
        <dbReference type="ARBA" id="ARBA00032441"/>
    </source>
</evidence>
<dbReference type="EMBL" id="MGJJ01000006">
    <property type="protein sequence ID" value="OGN05799.1"/>
    <property type="molecule type" value="Genomic_DNA"/>
</dbReference>
<dbReference type="InterPro" id="IPR027417">
    <property type="entry name" value="P-loop_NTPase"/>
</dbReference>
<accession>A0A1F8F0J5</accession>
<keyword evidence="7" id="KW-0547">Nucleotide-binding</keyword>
<proteinExistence type="inferred from homology"/>
<keyword evidence="6" id="KW-0479">Metal-binding</keyword>
<comment type="caution">
    <text evidence="11">The sequence shown here is derived from an EMBL/GenBank/DDBJ whole genome shotgun (WGS) entry which is preliminary data.</text>
</comment>
<keyword evidence="8" id="KW-0067">ATP-binding</keyword>
<dbReference type="STRING" id="1802669.A2746_02005"/>
<dbReference type="InterPro" id="IPR003442">
    <property type="entry name" value="T6A_TsaE"/>
</dbReference>
<evidence type="ECO:0000256" key="6">
    <source>
        <dbReference type="ARBA" id="ARBA00022723"/>
    </source>
</evidence>